<dbReference type="InterPro" id="IPR035899">
    <property type="entry name" value="DBL_dom_sf"/>
</dbReference>
<dbReference type="PROSITE" id="PS50010">
    <property type="entry name" value="DH_2"/>
    <property type="match status" value="1"/>
</dbReference>
<dbReference type="EMBL" id="OW240916">
    <property type="protein sequence ID" value="CAH2294850.1"/>
    <property type="molecule type" value="Genomic_DNA"/>
</dbReference>
<dbReference type="SMART" id="SM00233">
    <property type="entry name" value="PH"/>
    <property type="match status" value="1"/>
</dbReference>
<gene>
    <name evidence="3" type="ORF">PECUL_23A046654</name>
</gene>
<dbReference type="Gene3D" id="2.30.29.30">
    <property type="entry name" value="Pleckstrin-homology domain (PH domain)/Phosphotyrosine-binding domain (PTB)"/>
    <property type="match status" value="1"/>
</dbReference>
<dbReference type="InterPro" id="IPR001849">
    <property type="entry name" value="PH_domain"/>
</dbReference>
<dbReference type="InterPro" id="IPR055251">
    <property type="entry name" value="SOS1_NGEF_PH"/>
</dbReference>
<evidence type="ECO:0000256" key="1">
    <source>
        <dbReference type="SAM" id="MobiDB-lite"/>
    </source>
</evidence>
<feature type="domain" description="DH" evidence="2">
    <location>
        <begin position="1138"/>
        <end position="1302"/>
    </location>
</feature>
<dbReference type="InterPro" id="IPR000219">
    <property type="entry name" value="DH_dom"/>
</dbReference>
<dbReference type="Pfam" id="PF22697">
    <property type="entry name" value="SOS1_NGEF_PH"/>
    <property type="match status" value="1"/>
</dbReference>
<evidence type="ECO:0000313" key="4">
    <source>
        <dbReference type="Proteomes" id="UP001295444"/>
    </source>
</evidence>
<accession>A0AAD1WA43</accession>
<feature type="region of interest" description="Disordered" evidence="1">
    <location>
        <begin position="1475"/>
        <end position="1495"/>
    </location>
</feature>
<dbReference type="InterPro" id="IPR052231">
    <property type="entry name" value="Rho_GEF_signaling-related"/>
</dbReference>
<feature type="compositionally biased region" description="Polar residues" evidence="1">
    <location>
        <begin position="629"/>
        <end position="639"/>
    </location>
</feature>
<dbReference type="Gene3D" id="1.20.900.10">
    <property type="entry name" value="Dbl homology (DH) domain"/>
    <property type="match status" value="1"/>
</dbReference>
<keyword evidence="4" id="KW-1185">Reference proteome</keyword>
<dbReference type="Pfam" id="PF00621">
    <property type="entry name" value="RhoGEF"/>
    <property type="match status" value="1"/>
</dbReference>
<evidence type="ECO:0000313" key="3">
    <source>
        <dbReference type="EMBL" id="CAH2294850.1"/>
    </source>
</evidence>
<name>A0AAD1WA43_PELCU</name>
<dbReference type="GO" id="GO:0005085">
    <property type="term" value="F:guanyl-nucleotide exchange factor activity"/>
    <property type="evidence" value="ECO:0007669"/>
    <property type="project" value="InterPro"/>
</dbReference>
<feature type="compositionally biased region" description="Basic and acidic residues" evidence="1">
    <location>
        <begin position="692"/>
        <end position="724"/>
    </location>
</feature>
<organism evidence="3 4">
    <name type="scientific">Pelobates cultripes</name>
    <name type="common">Western spadefoot toad</name>
    <dbReference type="NCBI Taxonomy" id="61616"/>
    <lineage>
        <taxon>Eukaryota</taxon>
        <taxon>Metazoa</taxon>
        <taxon>Chordata</taxon>
        <taxon>Craniata</taxon>
        <taxon>Vertebrata</taxon>
        <taxon>Euteleostomi</taxon>
        <taxon>Amphibia</taxon>
        <taxon>Batrachia</taxon>
        <taxon>Anura</taxon>
        <taxon>Pelobatoidea</taxon>
        <taxon>Pelobatidae</taxon>
        <taxon>Pelobates</taxon>
    </lineage>
</organism>
<feature type="compositionally biased region" description="Polar residues" evidence="1">
    <location>
        <begin position="651"/>
        <end position="662"/>
    </location>
</feature>
<feature type="region of interest" description="Disordered" evidence="1">
    <location>
        <begin position="621"/>
        <end position="729"/>
    </location>
</feature>
<feature type="compositionally biased region" description="Basic residues" evidence="1">
    <location>
        <begin position="665"/>
        <end position="678"/>
    </location>
</feature>
<sequence>MVRVALLCLPLSHSLHPNLTAINLLSSLQRVKGPGTLQSNHFNTLKWSGTQTCENMILTQRLTDEAPGSDIVCCNTAGFYKREFQTPQSVEDCLQSALSSLYPPFEVTAPTLLSQVFSVLERTYREDPLRYTLEFLIPAKRILQNVQHQACSQYSGFLFFHEGWPLCLGDKILIQLSSLPWHFLKPGDFYLQVVPYLECSPRLVLKCLSQDGSGVQEIVVPESSHSFIFSAEWLNSINKDRSSVRLENCLAAAEEKVLRLHWSEVIYPRFIHKEGFIVGRKCPLGPMLPPLECRSPGDGGITSVDLVDPKVSPQFSFSNVQQDLVSSPVTDSICGSVLDCMEGEYVELSPPNKSNNGKLDSYRDTWVNRAKTAPSRKGKKMGYQAWLHEKKPGKVGSLSTLKQRTQDTWKERLCTGASEDQSKSTVDSSNYWNADATECSNETDLLSEWRKGLDLLQRHDDCDIPSERQDWISSESPTWVSKNYSQEQRVESVGADRTEPITGCQEDDILSRTIEGFSLKINITDESHKLLSTENSVYITSDCGAVPGDDVQQASSIQCQNNTLKGNLRSLVGNCPVNFQLGSLNKALKDEEDTISVVSHAKESLLTKTDRTWADGQETSIIHGRLEESTTVGGTQLPSSEIRPHEDQEKQPTWSHITDTPQKTGRGRRKKRNKRGRGPLRTEANKGITKTSEPKTDAGKEVTETISKTKEDEERKPDIEKNDESQMAEALPPPAVIHTVKVPCVELNVDADQPLSQNPLLPVSPSDGLKCLHKDVNWDLMESGFICLTGGQDRDKKALLVICPSKATATYNHSDIVQTVSYLHSLLRPELRDLGINLILDLRDCTTPNECLLQTLKDNKDSLSHFINCTLIVCDKENSATVPSDLLSSQVSVVLSSEITQFIDLEELPESFGGERPYVPSECVWGQRSLGNLYTLCTDVLKSLEDVIHDLETDSILDPEALISHHRDAMKKALSDERLQVLQRDGGTLVARLQKSSYLRFYDPAIFELYEKVDEALHRLVQLSNQKLQELEERLSPQDYFDRTLEDSMSLQDTSKHQYHVMEALEEKHSGEEGQSQTAEPENRRLEVGVRIRGLEVSSRELADRTCSPPRGHVLSRGDGRGPDAPWGGIPKPEGRRSPQRLLLDLLCSERSYVQCLRRSLEARRSCPASLALRGSLEQLLNFHTYFLRELQNCVSQPLTVSYCFLQHAEQLRLYSLYVKNRQKVELFLPAPSGSLKGRRRDQKEEEETWAILQRPLEQLEQYQRFLGDMMQECDQEDEHEQQSLHTARELVGSLVHHGKNLLAAEAIRGFEVDEKEHGRLLLKDVFTVLSGRKKSLRHVFLFQKLLLLSKLKTAEGGLETYGFKQVFKTADMGLTESAVEGDTRIELWFRRPKSRETLVLQAENSGVKECWTNEITKLLWDQGGLSKDHRTQDTVSIGSSHRSFLDIKAGFSAISERTVGALLTARGSRTRSSLAISSSEHSSPSPPSSLSFALTSGLSPRRLRSPGGVLLPDKINEEGVETFAGGPVCLKSISPIKEGERPKDLTIEGIFPSTSV</sequence>
<reference evidence="3" key="1">
    <citation type="submission" date="2022-03" db="EMBL/GenBank/DDBJ databases">
        <authorList>
            <person name="Alioto T."/>
            <person name="Alioto T."/>
            <person name="Gomez Garrido J."/>
        </authorList>
    </citation>
    <scope>NUCLEOTIDE SEQUENCE</scope>
</reference>
<dbReference type="InterPro" id="IPR011993">
    <property type="entry name" value="PH-like_dom_sf"/>
</dbReference>
<dbReference type="Proteomes" id="UP001295444">
    <property type="component" value="Chromosome 05"/>
</dbReference>
<dbReference type="SUPFAM" id="SSF48065">
    <property type="entry name" value="DBL homology domain (DH-domain)"/>
    <property type="match status" value="1"/>
</dbReference>
<feature type="region of interest" description="Disordered" evidence="1">
    <location>
        <begin position="1103"/>
        <end position="1136"/>
    </location>
</feature>
<dbReference type="SUPFAM" id="SSF50729">
    <property type="entry name" value="PH domain-like"/>
    <property type="match status" value="1"/>
</dbReference>
<dbReference type="PANTHER" id="PTHR45845">
    <property type="entry name" value="RHO GUANINE NUCLEOTIDE EXCHANGE FACTOR-RELATED"/>
    <property type="match status" value="1"/>
</dbReference>
<protein>
    <submittedName>
        <fullName evidence="3">Rho guanine nucleotide exchange factor 40-like</fullName>
    </submittedName>
</protein>
<proteinExistence type="predicted"/>
<dbReference type="PANTHER" id="PTHR45845:SF5">
    <property type="entry name" value="RHO GUANINE NUCLEOTIDE EXCHANGE FACTOR 40"/>
    <property type="match status" value="1"/>
</dbReference>
<evidence type="ECO:0000259" key="2">
    <source>
        <dbReference type="PROSITE" id="PS50010"/>
    </source>
</evidence>